<dbReference type="AlphaFoldDB" id="A0A1B7JYF5"/>
<reference evidence="2 3" key="1">
    <citation type="submission" date="2016-04" db="EMBL/GenBank/DDBJ databases">
        <title>ATOL: Assembling a taxonomically balanced genome-scale reconstruction of the evolutionary history of the Enterobacteriaceae.</title>
        <authorList>
            <person name="Plunkett G.III."/>
            <person name="Neeno-Eckwall E.C."/>
            <person name="Glasner J.D."/>
            <person name="Perna N.T."/>
        </authorList>
    </citation>
    <scope>NUCLEOTIDE SEQUENCE [LARGE SCALE GENOMIC DNA]</scope>
    <source>
        <strain evidence="2 3">ATCC 35613</strain>
    </source>
</reference>
<dbReference type="Proteomes" id="UP000078224">
    <property type="component" value="Unassembled WGS sequence"/>
</dbReference>
<keyword evidence="1" id="KW-0812">Transmembrane</keyword>
<evidence type="ECO:0000256" key="1">
    <source>
        <dbReference type="SAM" id="Phobius"/>
    </source>
</evidence>
<evidence type="ECO:0000313" key="3">
    <source>
        <dbReference type="Proteomes" id="UP000078224"/>
    </source>
</evidence>
<protein>
    <submittedName>
        <fullName evidence="2">Uncharacterized protein</fullName>
    </submittedName>
</protein>
<keyword evidence="3" id="KW-1185">Reference proteome</keyword>
<dbReference type="PATRIC" id="fig|1354272.4.peg.1377"/>
<organism evidence="2 3">
    <name type="scientific">Providencia heimbachae ATCC 35613</name>
    <dbReference type="NCBI Taxonomy" id="1354272"/>
    <lineage>
        <taxon>Bacteria</taxon>
        <taxon>Pseudomonadati</taxon>
        <taxon>Pseudomonadota</taxon>
        <taxon>Gammaproteobacteria</taxon>
        <taxon>Enterobacterales</taxon>
        <taxon>Morganellaceae</taxon>
        <taxon>Providencia</taxon>
    </lineage>
</organism>
<feature type="transmembrane region" description="Helical" evidence="1">
    <location>
        <begin position="6"/>
        <end position="24"/>
    </location>
</feature>
<evidence type="ECO:0000313" key="2">
    <source>
        <dbReference type="EMBL" id="OAT52918.1"/>
    </source>
</evidence>
<comment type="caution">
    <text evidence="2">The sequence shown here is derived from an EMBL/GenBank/DDBJ whole genome shotgun (WGS) entry which is preliminary data.</text>
</comment>
<gene>
    <name evidence="2" type="ORF">M998_1360</name>
</gene>
<proteinExistence type="predicted"/>
<name>A0A1B7JYF5_9GAMM</name>
<accession>A0A1B7JYF5</accession>
<keyword evidence="1" id="KW-1133">Transmembrane helix</keyword>
<sequence>MFLVNLLILNIFYIFISVMNNPVLKCEFLIINRVVFLIQSMLNRFYYQIYKKNTAILFPVDKDQMIKIKEE</sequence>
<keyword evidence="1" id="KW-0472">Membrane</keyword>
<dbReference type="EMBL" id="LXEW01000019">
    <property type="protein sequence ID" value="OAT52918.1"/>
    <property type="molecule type" value="Genomic_DNA"/>
</dbReference>